<dbReference type="InterPro" id="IPR036366">
    <property type="entry name" value="PGBDSf"/>
</dbReference>
<dbReference type="Gene3D" id="1.10.101.10">
    <property type="entry name" value="PGBD-like superfamily/PGBD"/>
    <property type="match status" value="4"/>
</dbReference>
<sequence length="575" mass="59951">MNTHIKRGGLVAAAALCLSATTALSTGALSTAAWAAMPASAPAAPGTAATAGPMVAVAYDYTVYQVQSALNARGYDAGPEDGLMGSRTRSAITAYQQRNDLLVTGQASQSLLAHIQGSQPSRGYGSGSGSAEAGVNIRRSQRVLRRLGYDIEVTGRMDAQTAEAIRDYQRDNNLLATGELTAELQSHLRDNIREARQERRDGRDSDSGTVSATTLAEIQRGLRARGYDIASASGSMDDKTEAAIRAYQRDSGLRETGKASSELAELLSKGLAAPVSTPDNIRQVQTALNARGYDAGPEDGVLGPSTRSAIRSYRANTDLPDAGGLDRQLLTALGVTAGLDTGGGGSTGSGSGSGSDNVADADYRLRIGDDFNDGNYVAGSRWSVIAGNFQVDNGALRSRIETGGQQSQQELGREMIQGVLGQVLGVPVGGAGEDAAAISQDTNFGNAFRLSMRVAGDPSRSAKMNIGPYKGRNVINGYRLVYDAEAAQPLSIVASTEQGTRTTVASGNAPNLSDGQWHNVVWSRSTDGEMLVTIDDTPYLSVTDRGISGSNTGLSFVNLGGDWKLDDIAVESPSG</sequence>
<feature type="domain" description="Peptidoglycan binding-like" evidence="2">
    <location>
        <begin position="136"/>
        <end position="184"/>
    </location>
</feature>
<dbReference type="SUPFAM" id="SSF49899">
    <property type="entry name" value="Concanavalin A-like lectins/glucanases"/>
    <property type="match status" value="1"/>
</dbReference>
<dbReference type="RefSeq" id="WP_379906415.1">
    <property type="nucleotide sequence ID" value="NZ_JBHRTR010000054.1"/>
</dbReference>
<keyword evidence="1" id="KW-0732">Signal</keyword>
<feature type="domain" description="Peptidoglycan binding-like" evidence="2">
    <location>
        <begin position="63"/>
        <end position="113"/>
    </location>
</feature>
<feature type="domain" description="Peptidoglycan binding-like" evidence="2">
    <location>
        <begin position="279"/>
        <end position="333"/>
    </location>
</feature>
<dbReference type="Pfam" id="PF01471">
    <property type="entry name" value="PG_binding_1"/>
    <property type="match status" value="4"/>
</dbReference>
<dbReference type="InterPro" id="IPR002477">
    <property type="entry name" value="Peptidoglycan-bd-like"/>
</dbReference>
<keyword evidence="4" id="KW-1185">Reference proteome</keyword>
<dbReference type="EMBL" id="JBHRTR010000054">
    <property type="protein sequence ID" value="MFC3230946.1"/>
    <property type="molecule type" value="Genomic_DNA"/>
</dbReference>
<evidence type="ECO:0000256" key="1">
    <source>
        <dbReference type="SAM" id="SignalP"/>
    </source>
</evidence>
<evidence type="ECO:0000313" key="3">
    <source>
        <dbReference type="EMBL" id="MFC3230946.1"/>
    </source>
</evidence>
<feature type="chain" id="PRO_5046673341" evidence="1">
    <location>
        <begin position="36"/>
        <end position="575"/>
    </location>
</feature>
<comment type="caution">
    <text evidence="3">The sequence shown here is derived from an EMBL/GenBank/DDBJ whole genome shotgun (WGS) entry which is preliminary data.</text>
</comment>
<dbReference type="SUPFAM" id="SSF47090">
    <property type="entry name" value="PGBD-like"/>
    <property type="match status" value="4"/>
</dbReference>
<protein>
    <submittedName>
        <fullName evidence="3">Peptidoglycan-binding protein</fullName>
    </submittedName>
</protein>
<reference evidence="4" key="1">
    <citation type="journal article" date="2019" name="Int. J. Syst. Evol. Microbiol.">
        <title>The Global Catalogue of Microorganisms (GCM) 10K type strain sequencing project: providing services to taxonomists for standard genome sequencing and annotation.</title>
        <authorList>
            <consortium name="The Broad Institute Genomics Platform"/>
            <consortium name="The Broad Institute Genome Sequencing Center for Infectious Disease"/>
            <person name="Wu L."/>
            <person name="Ma J."/>
        </authorList>
    </citation>
    <scope>NUCLEOTIDE SEQUENCE [LARGE SCALE GENOMIC DNA]</scope>
    <source>
        <strain evidence="4">KCTC 42964</strain>
    </source>
</reference>
<gene>
    <name evidence="3" type="ORF">ACFOGJ_27115</name>
</gene>
<feature type="domain" description="Peptidoglycan binding-like" evidence="2">
    <location>
        <begin position="216"/>
        <end position="266"/>
    </location>
</feature>
<dbReference type="Proteomes" id="UP001595528">
    <property type="component" value="Unassembled WGS sequence"/>
</dbReference>
<accession>A0ABV7L961</accession>
<name>A0ABV7L961_9PROT</name>
<dbReference type="InterPro" id="IPR036365">
    <property type="entry name" value="PGBD-like_sf"/>
</dbReference>
<organism evidence="3 4">
    <name type="scientific">Marinibaculum pumilum</name>
    <dbReference type="NCBI Taxonomy" id="1766165"/>
    <lineage>
        <taxon>Bacteria</taxon>
        <taxon>Pseudomonadati</taxon>
        <taxon>Pseudomonadota</taxon>
        <taxon>Alphaproteobacteria</taxon>
        <taxon>Rhodospirillales</taxon>
        <taxon>Rhodospirillaceae</taxon>
        <taxon>Marinibaculum</taxon>
    </lineage>
</organism>
<proteinExistence type="predicted"/>
<evidence type="ECO:0000259" key="2">
    <source>
        <dbReference type="Pfam" id="PF01471"/>
    </source>
</evidence>
<evidence type="ECO:0000313" key="4">
    <source>
        <dbReference type="Proteomes" id="UP001595528"/>
    </source>
</evidence>
<feature type="signal peptide" evidence="1">
    <location>
        <begin position="1"/>
        <end position="35"/>
    </location>
</feature>
<dbReference type="InterPro" id="IPR013320">
    <property type="entry name" value="ConA-like_dom_sf"/>
</dbReference>